<dbReference type="EMBL" id="BPLQ01004179">
    <property type="protein sequence ID" value="GIY06156.1"/>
    <property type="molecule type" value="Genomic_DNA"/>
</dbReference>
<comment type="caution">
    <text evidence="2">The sequence shown here is derived from an EMBL/GenBank/DDBJ whole genome shotgun (WGS) entry which is preliminary data.</text>
</comment>
<organism evidence="2 3">
    <name type="scientific">Caerostris darwini</name>
    <dbReference type="NCBI Taxonomy" id="1538125"/>
    <lineage>
        <taxon>Eukaryota</taxon>
        <taxon>Metazoa</taxon>
        <taxon>Ecdysozoa</taxon>
        <taxon>Arthropoda</taxon>
        <taxon>Chelicerata</taxon>
        <taxon>Arachnida</taxon>
        <taxon>Araneae</taxon>
        <taxon>Araneomorphae</taxon>
        <taxon>Entelegynae</taxon>
        <taxon>Araneoidea</taxon>
        <taxon>Araneidae</taxon>
        <taxon>Caerostris</taxon>
    </lineage>
</organism>
<evidence type="ECO:0000313" key="3">
    <source>
        <dbReference type="Proteomes" id="UP001054837"/>
    </source>
</evidence>
<dbReference type="AlphaFoldDB" id="A0AAV4QCT5"/>
<keyword evidence="1" id="KW-0472">Membrane</keyword>
<keyword evidence="1" id="KW-1133">Transmembrane helix</keyword>
<keyword evidence="3" id="KW-1185">Reference proteome</keyword>
<reference evidence="2 3" key="1">
    <citation type="submission" date="2021-06" db="EMBL/GenBank/DDBJ databases">
        <title>Caerostris darwini draft genome.</title>
        <authorList>
            <person name="Kono N."/>
            <person name="Arakawa K."/>
        </authorList>
    </citation>
    <scope>NUCLEOTIDE SEQUENCE [LARGE SCALE GENOMIC DNA]</scope>
</reference>
<feature type="transmembrane region" description="Helical" evidence="1">
    <location>
        <begin position="20"/>
        <end position="38"/>
    </location>
</feature>
<name>A0AAV4QCT5_9ARAC</name>
<protein>
    <submittedName>
        <fullName evidence="2">Uncharacterized protein</fullName>
    </submittedName>
</protein>
<accession>A0AAV4QCT5</accession>
<dbReference type="Proteomes" id="UP001054837">
    <property type="component" value="Unassembled WGS sequence"/>
</dbReference>
<gene>
    <name evidence="2" type="ORF">CDAR_252121</name>
</gene>
<keyword evidence="1" id="KW-0812">Transmembrane</keyword>
<sequence>MDRSDYFPVWQAARVSKMLLTFFALPPVLYKIFYPFFLPPLSHKWSRLEAYWLHSIKVDCDHMAHKVSQPIATGGMRGVVVVLRGFFFYLKLCVFTYAIESNELLDFVPLILRYGCLSTAKAGKYKGYFACLTNVEVTQFVIWVSIDRKGWQVQGNFACLTNVEVT</sequence>
<evidence type="ECO:0000313" key="2">
    <source>
        <dbReference type="EMBL" id="GIY06156.1"/>
    </source>
</evidence>
<evidence type="ECO:0000256" key="1">
    <source>
        <dbReference type="SAM" id="Phobius"/>
    </source>
</evidence>
<proteinExistence type="predicted"/>